<accession>A0A7X9UA22</accession>
<dbReference type="AlphaFoldDB" id="A0A7X9UA22"/>
<dbReference type="EMBL" id="JABBCP010000001">
    <property type="protein sequence ID" value="NMF54730.1"/>
    <property type="molecule type" value="Genomic_DNA"/>
</dbReference>
<gene>
    <name evidence="1" type="ORF">HF320_00010</name>
</gene>
<name>A0A7X9UA22_9ACTN</name>
<sequence length="149" mass="15744">MAQNPSDTGSVSEALDGMVCNLLGAYLDSLAEGEDPGVVLAIEDAQSNCFQAAFTDDGEEQCLDAAEAFVQGHAQGYSEEGVGPIERYAIAYTGAVDIDGCYEDAIMASFFECGMDVAYSAYVLFSHAGEGENFMWSDPEPAGEEPPLL</sequence>
<evidence type="ECO:0000313" key="1">
    <source>
        <dbReference type="EMBL" id="NMF54730.1"/>
    </source>
</evidence>
<organism evidence="1 2">
    <name type="scientific">Collinsella acetigenes</name>
    <dbReference type="NCBI Taxonomy" id="2713419"/>
    <lineage>
        <taxon>Bacteria</taxon>
        <taxon>Bacillati</taxon>
        <taxon>Actinomycetota</taxon>
        <taxon>Coriobacteriia</taxon>
        <taxon>Coriobacteriales</taxon>
        <taxon>Coriobacteriaceae</taxon>
        <taxon>Collinsella</taxon>
    </lineage>
</organism>
<keyword evidence="2" id="KW-1185">Reference proteome</keyword>
<reference evidence="1 2" key="1">
    <citation type="submission" date="2020-04" db="EMBL/GenBank/DDBJ databases">
        <title>Collinsella sp. KGMB02528 nov., an anaerobic actinobacterium isolated from human feces.</title>
        <authorList>
            <person name="Han K.-I."/>
            <person name="Eom M.K."/>
            <person name="Kim J.-S."/>
            <person name="Lee K.C."/>
            <person name="Suh M.K."/>
            <person name="Park S.-H."/>
            <person name="Lee J.H."/>
            <person name="Kang S.W."/>
            <person name="Park J.-E."/>
            <person name="Oh B.S."/>
            <person name="Yu S.Y."/>
            <person name="Choi S.-H."/>
            <person name="Lee D.H."/>
            <person name="Yoon H."/>
            <person name="Kim B.-Y."/>
            <person name="Lee J.H."/>
            <person name="Lee J.-S."/>
        </authorList>
    </citation>
    <scope>NUCLEOTIDE SEQUENCE [LARGE SCALE GENOMIC DNA]</scope>
    <source>
        <strain evidence="1 2">KGMB02528</strain>
    </source>
</reference>
<dbReference type="Proteomes" id="UP000546970">
    <property type="component" value="Unassembled WGS sequence"/>
</dbReference>
<comment type="caution">
    <text evidence="1">The sequence shown here is derived from an EMBL/GenBank/DDBJ whole genome shotgun (WGS) entry which is preliminary data.</text>
</comment>
<evidence type="ECO:0000313" key="2">
    <source>
        <dbReference type="Proteomes" id="UP000546970"/>
    </source>
</evidence>
<dbReference type="RefSeq" id="WP_169276539.1">
    <property type="nucleotide sequence ID" value="NZ_JABBCP010000001.1"/>
</dbReference>
<protein>
    <submittedName>
        <fullName evidence="1">Uncharacterized protein</fullName>
    </submittedName>
</protein>
<proteinExistence type="predicted"/>